<gene>
    <name evidence="2" type="ORF">A0U92_10765</name>
</gene>
<reference evidence="2 3" key="1">
    <citation type="submission" date="2016-03" db="EMBL/GenBank/DDBJ databases">
        <title>Acetic acid bacteria sequencing.</title>
        <authorList>
            <person name="Brandt J."/>
            <person name="Jakob F."/>
            <person name="Vogel R.F."/>
        </authorList>
    </citation>
    <scope>NUCLEOTIDE SEQUENCE [LARGE SCALE GENOMIC DNA]</scope>
    <source>
        <strain evidence="2 3">TMW2.1153</strain>
    </source>
</reference>
<name>A0A1U9KKU5_ACEAC</name>
<proteinExistence type="predicted"/>
<protein>
    <submittedName>
        <fullName evidence="2">Uncharacterized protein</fullName>
    </submittedName>
</protein>
<dbReference type="Proteomes" id="UP000188937">
    <property type="component" value="Chromosome"/>
</dbReference>
<feature type="signal peptide" evidence="1">
    <location>
        <begin position="1"/>
        <end position="26"/>
    </location>
</feature>
<evidence type="ECO:0000313" key="2">
    <source>
        <dbReference type="EMBL" id="AQS86424.1"/>
    </source>
</evidence>
<dbReference type="AlphaFoldDB" id="A0A1U9KKU5"/>
<feature type="chain" id="PRO_5012165644" evidence="1">
    <location>
        <begin position="27"/>
        <end position="133"/>
    </location>
</feature>
<evidence type="ECO:0000256" key="1">
    <source>
        <dbReference type="SAM" id="SignalP"/>
    </source>
</evidence>
<dbReference type="EMBL" id="CP014692">
    <property type="protein sequence ID" value="AQS86424.1"/>
    <property type="molecule type" value="Genomic_DNA"/>
</dbReference>
<accession>A0A1U9KKU5</accession>
<evidence type="ECO:0000313" key="3">
    <source>
        <dbReference type="Proteomes" id="UP000188937"/>
    </source>
</evidence>
<sequence>MRLRFAAVCSAVICSFSFGWHVPAYGAPKSETAAHSSHSATFIAGQWSSMGTVVDMVANRAAGPASRIIVHLPQNLQKSGQDTFSLSQKSSDEWSGTRDNVTLSFKLVSDNFGILSMVGDKPDHHFEMPLSRI</sequence>
<organism evidence="2 3">
    <name type="scientific">Acetobacter aceti</name>
    <dbReference type="NCBI Taxonomy" id="435"/>
    <lineage>
        <taxon>Bacteria</taxon>
        <taxon>Pseudomonadati</taxon>
        <taxon>Pseudomonadota</taxon>
        <taxon>Alphaproteobacteria</taxon>
        <taxon>Acetobacterales</taxon>
        <taxon>Acetobacteraceae</taxon>
        <taxon>Acetobacter</taxon>
        <taxon>Acetobacter subgen. Acetobacter</taxon>
    </lineage>
</organism>
<dbReference type="STRING" id="435.A0U92_10765"/>
<keyword evidence="1" id="KW-0732">Signal</keyword>
<dbReference type="KEGG" id="aace:A0U92_10765"/>
<dbReference type="RefSeq" id="WP_077814388.1">
    <property type="nucleotide sequence ID" value="NZ_CP014692.1"/>
</dbReference>
<keyword evidence="3" id="KW-1185">Reference proteome</keyword>
<dbReference type="OrthoDB" id="7225586at2"/>